<proteinExistence type="predicted"/>
<sequence>MHLLDCDSSLIQSPLHPSSLQDCNSPHLCELYTTLMVIEQHILLYTVSSFTKRSASPGALLRLVANVEP</sequence>
<evidence type="ECO:0000313" key="2">
    <source>
        <dbReference type="Proteomes" id="UP000287651"/>
    </source>
</evidence>
<evidence type="ECO:0000313" key="1">
    <source>
        <dbReference type="EMBL" id="RRT42443.1"/>
    </source>
</evidence>
<protein>
    <submittedName>
        <fullName evidence="1">Uncharacterized protein</fullName>
    </submittedName>
</protein>
<gene>
    <name evidence="1" type="ORF">B296_00007491</name>
</gene>
<accession>A0A426XSD2</accession>
<organism evidence="1 2">
    <name type="scientific">Ensete ventricosum</name>
    <name type="common">Abyssinian banana</name>
    <name type="synonym">Musa ensete</name>
    <dbReference type="NCBI Taxonomy" id="4639"/>
    <lineage>
        <taxon>Eukaryota</taxon>
        <taxon>Viridiplantae</taxon>
        <taxon>Streptophyta</taxon>
        <taxon>Embryophyta</taxon>
        <taxon>Tracheophyta</taxon>
        <taxon>Spermatophyta</taxon>
        <taxon>Magnoliopsida</taxon>
        <taxon>Liliopsida</taxon>
        <taxon>Zingiberales</taxon>
        <taxon>Musaceae</taxon>
        <taxon>Ensete</taxon>
    </lineage>
</organism>
<dbReference type="Proteomes" id="UP000287651">
    <property type="component" value="Unassembled WGS sequence"/>
</dbReference>
<dbReference type="AlphaFoldDB" id="A0A426XSD2"/>
<dbReference type="EMBL" id="AMZH03017837">
    <property type="protein sequence ID" value="RRT42443.1"/>
    <property type="molecule type" value="Genomic_DNA"/>
</dbReference>
<reference evidence="1 2" key="1">
    <citation type="journal article" date="2014" name="Agronomy (Basel)">
        <title>A Draft Genome Sequence for Ensete ventricosum, the Drought-Tolerant Tree Against Hunger.</title>
        <authorList>
            <person name="Harrison J."/>
            <person name="Moore K.A."/>
            <person name="Paszkiewicz K."/>
            <person name="Jones T."/>
            <person name="Grant M."/>
            <person name="Ambacheew D."/>
            <person name="Muzemil S."/>
            <person name="Studholme D.J."/>
        </authorList>
    </citation>
    <scope>NUCLEOTIDE SEQUENCE [LARGE SCALE GENOMIC DNA]</scope>
</reference>
<name>A0A426XSD2_ENSVE</name>
<comment type="caution">
    <text evidence="1">The sequence shown here is derived from an EMBL/GenBank/DDBJ whole genome shotgun (WGS) entry which is preliminary data.</text>
</comment>